<feature type="region of interest" description="Disordered" evidence="1">
    <location>
        <begin position="76"/>
        <end position="119"/>
    </location>
</feature>
<proteinExistence type="predicted"/>
<keyword evidence="3" id="KW-1185">Reference proteome</keyword>
<feature type="region of interest" description="Disordered" evidence="1">
    <location>
        <begin position="367"/>
        <end position="416"/>
    </location>
</feature>
<comment type="caution">
    <text evidence="2">The sequence shown here is derived from an EMBL/GenBank/DDBJ whole genome shotgun (WGS) entry which is preliminary data.</text>
</comment>
<evidence type="ECO:0000256" key="1">
    <source>
        <dbReference type="SAM" id="MobiDB-lite"/>
    </source>
</evidence>
<dbReference type="EMBL" id="JALLPB020000602">
    <property type="protein sequence ID" value="KAL3807660.1"/>
    <property type="molecule type" value="Genomic_DNA"/>
</dbReference>
<reference evidence="2 3" key="1">
    <citation type="submission" date="2024-10" db="EMBL/GenBank/DDBJ databases">
        <title>Updated reference genomes for cyclostephanoid diatoms.</title>
        <authorList>
            <person name="Roberts W.R."/>
            <person name="Alverson A.J."/>
        </authorList>
    </citation>
    <scope>NUCLEOTIDE SEQUENCE [LARGE SCALE GENOMIC DNA]</scope>
    <source>
        <strain evidence="2 3">AJA228-03</strain>
    </source>
</reference>
<organism evidence="2 3">
    <name type="scientific">Cyclostephanos tholiformis</name>
    <dbReference type="NCBI Taxonomy" id="382380"/>
    <lineage>
        <taxon>Eukaryota</taxon>
        <taxon>Sar</taxon>
        <taxon>Stramenopiles</taxon>
        <taxon>Ochrophyta</taxon>
        <taxon>Bacillariophyta</taxon>
        <taxon>Coscinodiscophyceae</taxon>
        <taxon>Thalassiosirophycidae</taxon>
        <taxon>Stephanodiscales</taxon>
        <taxon>Stephanodiscaceae</taxon>
        <taxon>Cyclostephanos</taxon>
    </lineage>
</organism>
<feature type="compositionally biased region" description="Basic and acidic residues" evidence="1">
    <location>
        <begin position="80"/>
        <end position="107"/>
    </location>
</feature>
<dbReference type="Proteomes" id="UP001530377">
    <property type="component" value="Unassembled WGS sequence"/>
</dbReference>
<dbReference type="AlphaFoldDB" id="A0ABD3RJI6"/>
<accession>A0ABD3RJI6</accession>
<sequence length="1138" mass="127374">MSNFRPTSGVRRRRPTDDPIGGLTPSFGVMGNYHYGASASSSRRDGNVGNNANDEPTRTRTTTPVLGMVQSYYAADEEREDRCGGGKGMEWHGSHRGKEEEERRGRGSESLSLYGGTSNSVVDRHDDVVRPMGWRRRRREVVDDDDNENDDCNDSLDVARLLRVVVVFALVAYVMRSVIGGGTRVAIAPVLARRAILSAWYGMTGGDRRVLLDLVGIGCGGDGNDYVCDDSSSLFRPSFVLERPYASSSYYAVTSNVDLLSRMGEVMTMHIDASNGRRRVSDRKTKRRGTTKSTRLAIVRPFCDFDANVLLTTFERWNSFVPCRAAVMDPGYEDDDDDGRGGWREEEGILDEWVIFDVSVNGTDRRMVGEEEGMWECEESDRGTNGEDSGDDDGGSGDKDSTSSSSSTPSPMIRRCRRKRPVVGAPEYLDGVLADGSRTTSVDLFLLYSRTYTDSNDAVKAVDAIIEEFLSPGGWGRCFVNVFAVEAGIPKELDLYIPEAQSELLNWVNGPNRQYGAAYRIVQSGEWGNYEAFYLMEGESVPVKNYWLDAIIGEVDAHRPFAVLGSRYNGDKWDGFYESMPISLLHHANGNGIYNVSHPLLERITGQLEVEATGPYNSIPYDYRMSQIWTEGTLGIVPKLAPKIMLNEEGENITLSDNLEMFSTWADRWKGDEPYKFTNAIQNYAATNIIPRNLGPEYVVHGAKLYSPWDPTRMAITLVVSDWFYDRSLSLIKNLDDKDHPFSSVVIMIPESVSNSHDYSKYTSVPVTLQYRHAPDFMDLCAAKVMTDWFMITNSYHQVSRHVDLMFTSGFVPVIPFTPATYPLCLKYPYCMEIIMLSQRWHPKTNRVVLDMDMLYNTKERNEFCTEWMERYGANGQHLYATPPPLRLKRRGEEIVGPKGPTATDYLAYLTREKKGGMYKLIDRSLYGARRPFTKVFRKEENLDGLSVDELAKRFGMTLLSNTTECSCDRFQTENECLGSGLGCRWRPLFASCHPLEMIDDGVLICSTTKAATISPTVSIDASLGKKAPKVTGPESEVYFESRVNERDETGGEGVNDSNGDGPLAVRDLPALSVDKLANDILNSFDPISVSENMSPAASLLESLSRGEVLSSHRNNQDKLPYLWTKHCASSDRRISIQ</sequence>
<evidence type="ECO:0000313" key="2">
    <source>
        <dbReference type="EMBL" id="KAL3807660.1"/>
    </source>
</evidence>
<feature type="region of interest" description="Disordered" evidence="1">
    <location>
        <begin position="1043"/>
        <end position="1062"/>
    </location>
</feature>
<feature type="compositionally biased region" description="Acidic residues" evidence="1">
    <location>
        <begin position="370"/>
        <end position="379"/>
    </location>
</feature>
<feature type="compositionally biased region" description="Polar residues" evidence="1">
    <location>
        <begin position="48"/>
        <end position="63"/>
    </location>
</feature>
<feature type="region of interest" description="Disordered" evidence="1">
    <location>
        <begin position="1"/>
        <end position="63"/>
    </location>
</feature>
<name>A0ABD3RJI6_9STRA</name>
<protein>
    <submittedName>
        <fullName evidence="2">Uncharacterized protein</fullName>
    </submittedName>
</protein>
<gene>
    <name evidence="2" type="ORF">ACHAXA_007950</name>
</gene>
<evidence type="ECO:0000313" key="3">
    <source>
        <dbReference type="Proteomes" id="UP001530377"/>
    </source>
</evidence>